<accession>A0A8J5T8H4</accession>
<sequence>MGRTAPRAGWCSLAATRRRWSPAASSASARALEQILRYGVGRPSELVESKTENTEEDIPNEVKSGSLPPGFPTNEPFAFPGLRGDIEALERDILESHDFFKYLMLRKVLQKTSNRMTTRNSAARL</sequence>
<protein>
    <submittedName>
        <fullName evidence="2">Uncharacterized protein</fullName>
    </submittedName>
</protein>
<dbReference type="EMBL" id="JAAALK010000282">
    <property type="protein sequence ID" value="KAG8078100.1"/>
    <property type="molecule type" value="Genomic_DNA"/>
</dbReference>
<gene>
    <name evidence="2" type="ORF">GUJ93_ZPchr0007g5384</name>
</gene>
<name>A0A8J5T8H4_ZIZPA</name>
<dbReference type="PANTHER" id="PTHR35722:SF1">
    <property type="entry name" value="MAL D 1-ASSOCIATED PROTEIN"/>
    <property type="match status" value="1"/>
</dbReference>
<dbReference type="InterPro" id="IPR053346">
    <property type="entry name" value="Fra_a_1-associated"/>
</dbReference>
<dbReference type="AlphaFoldDB" id="A0A8J5T8H4"/>
<reference evidence="2" key="1">
    <citation type="journal article" date="2021" name="bioRxiv">
        <title>Whole Genome Assembly and Annotation of Northern Wild Rice, Zizania palustris L., Supports a Whole Genome Duplication in the Zizania Genus.</title>
        <authorList>
            <person name="Haas M."/>
            <person name="Kono T."/>
            <person name="Macchietto M."/>
            <person name="Millas R."/>
            <person name="McGilp L."/>
            <person name="Shao M."/>
            <person name="Duquette J."/>
            <person name="Hirsch C.N."/>
            <person name="Kimball J."/>
        </authorList>
    </citation>
    <scope>NUCLEOTIDE SEQUENCE</scope>
    <source>
        <tissue evidence="2">Fresh leaf tissue</tissue>
    </source>
</reference>
<comment type="caution">
    <text evidence="2">The sequence shown here is derived from an EMBL/GenBank/DDBJ whole genome shotgun (WGS) entry which is preliminary data.</text>
</comment>
<proteinExistence type="predicted"/>
<dbReference type="Proteomes" id="UP000729402">
    <property type="component" value="Unassembled WGS sequence"/>
</dbReference>
<dbReference type="PANTHER" id="PTHR35722">
    <property type="entry name" value="MAL D 1-ASSOCIATED PROTEIN"/>
    <property type="match status" value="1"/>
</dbReference>
<keyword evidence="3" id="KW-1185">Reference proteome</keyword>
<evidence type="ECO:0000256" key="1">
    <source>
        <dbReference type="SAM" id="MobiDB-lite"/>
    </source>
</evidence>
<reference evidence="2" key="2">
    <citation type="submission" date="2021-02" db="EMBL/GenBank/DDBJ databases">
        <authorList>
            <person name="Kimball J.A."/>
            <person name="Haas M.W."/>
            <person name="Macchietto M."/>
            <person name="Kono T."/>
            <person name="Duquette J."/>
            <person name="Shao M."/>
        </authorList>
    </citation>
    <scope>NUCLEOTIDE SEQUENCE</scope>
    <source>
        <tissue evidence="2">Fresh leaf tissue</tissue>
    </source>
</reference>
<organism evidence="2 3">
    <name type="scientific">Zizania palustris</name>
    <name type="common">Northern wild rice</name>
    <dbReference type="NCBI Taxonomy" id="103762"/>
    <lineage>
        <taxon>Eukaryota</taxon>
        <taxon>Viridiplantae</taxon>
        <taxon>Streptophyta</taxon>
        <taxon>Embryophyta</taxon>
        <taxon>Tracheophyta</taxon>
        <taxon>Spermatophyta</taxon>
        <taxon>Magnoliopsida</taxon>
        <taxon>Liliopsida</taxon>
        <taxon>Poales</taxon>
        <taxon>Poaceae</taxon>
        <taxon>BOP clade</taxon>
        <taxon>Oryzoideae</taxon>
        <taxon>Oryzeae</taxon>
        <taxon>Zizaniinae</taxon>
        <taxon>Zizania</taxon>
    </lineage>
</organism>
<dbReference type="OrthoDB" id="1914474at2759"/>
<evidence type="ECO:0000313" key="3">
    <source>
        <dbReference type="Proteomes" id="UP000729402"/>
    </source>
</evidence>
<feature type="region of interest" description="Disordered" evidence="1">
    <location>
        <begin position="45"/>
        <end position="74"/>
    </location>
</feature>
<evidence type="ECO:0000313" key="2">
    <source>
        <dbReference type="EMBL" id="KAG8078100.1"/>
    </source>
</evidence>